<keyword evidence="1" id="KW-1003">Cell membrane</keyword>
<dbReference type="PIRSF" id="PIRSF038973">
    <property type="entry name" value="SpoIIM"/>
    <property type="match status" value="1"/>
</dbReference>
<keyword evidence="1" id="KW-0749">Sporulation</keyword>
<feature type="transmembrane region" description="Helical" evidence="2">
    <location>
        <begin position="113"/>
        <end position="134"/>
    </location>
</feature>
<dbReference type="InterPro" id="IPR014196">
    <property type="entry name" value="SpoIIM"/>
</dbReference>
<feature type="transmembrane region" description="Helical" evidence="2">
    <location>
        <begin position="176"/>
        <end position="196"/>
    </location>
</feature>
<evidence type="ECO:0000313" key="3">
    <source>
        <dbReference type="EMBL" id="MFD1738784.1"/>
    </source>
</evidence>
<comment type="caution">
    <text evidence="3">The sequence shown here is derived from an EMBL/GenBank/DDBJ whole genome shotgun (WGS) entry which is preliminary data.</text>
</comment>
<accession>A0ABW4LUE3</accession>
<keyword evidence="1 2" id="KW-0812">Transmembrane</keyword>
<evidence type="ECO:0000256" key="2">
    <source>
        <dbReference type="SAM" id="Phobius"/>
    </source>
</evidence>
<sequence>MKRHPLRNIIKLHIKEHSSIYLFVSILFMMGIIFGAIVVNSMSISQKQDLFLYLSRFFGQVSQGEFASANEMFLQSYFHQLKYIGLMWILGISIIGLPVILVLLFLKGIVVGFTVGFLVNQLGWNGFVLSVVAVLPQNIIIIPAFVIIGTVAISFSLRLIGQLFVKRTNLPFKQLFAKYVGLAFVICCVVGFASAFEAYSSPMLMKQVIGTIIK</sequence>
<gene>
    <name evidence="3" type="primary">spoIIM</name>
    <name evidence="3" type="ORF">ACFSCX_19895</name>
</gene>
<keyword evidence="2" id="KW-1133">Transmembrane helix</keyword>
<dbReference type="EMBL" id="JBHUEM010000046">
    <property type="protein sequence ID" value="MFD1738784.1"/>
    <property type="molecule type" value="Genomic_DNA"/>
</dbReference>
<proteinExistence type="predicted"/>
<feature type="transmembrane region" description="Helical" evidence="2">
    <location>
        <begin position="20"/>
        <end position="44"/>
    </location>
</feature>
<comment type="function">
    <text evidence="1">Required for complete septum migration and engulfment of the forespore compartment during sporulation. Required for stabilizing and recruiting of SpoIIP to the septal membrane.</text>
</comment>
<feature type="transmembrane region" description="Helical" evidence="2">
    <location>
        <begin position="83"/>
        <end position="106"/>
    </location>
</feature>
<organism evidence="3 4">
    <name type="scientific">Bacillus salitolerans</name>
    <dbReference type="NCBI Taxonomy" id="1437434"/>
    <lineage>
        <taxon>Bacteria</taxon>
        <taxon>Bacillati</taxon>
        <taxon>Bacillota</taxon>
        <taxon>Bacilli</taxon>
        <taxon>Bacillales</taxon>
        <taxon>Bacillaceae</taxon>
        <taxon>Bacillus</taxon>
    </lineage>
</organism>
<dbReference type="InterPro" id="IPR002798">
    <property type="entry name" value="SpoIIM-like"/>
</dbReference>
<comment type="subunit">
    <text evidence="1">Component of the MPD complex composed of SpoIIM, SpoIIP and SpoIID.</text>
</comment>
<reference evidence="4" key="1">
    <citation type="journal article" date="2019" name="Int. J. Syst. Evol. Microbiol.">
        <title>The Global Catalogue of Microorganisms (GCM) 10K type strain sequencing project: providing services to taxonomists for standard genome sequencing and annotation.</title>
        <authorList>
            <consortium name="The Broad Institute Genomics Platform"/>
            <consortium name="The Broad Institute Genome Sequencing Center for Infectious Disease"/>
            <person name="Wu L."/>
            <person name="Ma J."/>
        </authorList>
    </citation>
    <scope>NUCLEOTIDE SEQUENCE [LARGE SCALE GENOMIC DNA]</scope>
    <source>
        <strain evidence="4">CCUG 49339</strain>
    </source>
</reference>
<name>A0ABW4LUE3_9BACI</name>
<dbReference type="NCBIfam" id="TIGR02831">
    <property type="entry name" value="spo_II_M"/>
    <property type="match status" value="1"/>
</dbReference>
<dbReference type="Pfam" id="PF01944">
    <property type="entry name" value="SpoIIM"/>
    <property type="match status" value="1"/>
</dbReference>
<keyword evidence="4" id="KW-1185">Reference proteome</keyword>
<protein>
    <recommendedName>
        <fullName evidence="1">Stage II sporulation protein M</fullName>
    </recommendedName>
</protein>
<evidence type="ECO:0000256" key="1">
    <source>
        <dbReference type="PIRNR" id="PIRNR038973"/>
    </source>
</evidence>
<dbReference type="Proteomes" id="UP001597214">
    <property type="component" value="Unassembled WGS sequence"/>
</dbReference>
<keyword evidence="1 2" id="KW-0472">Membrane</keyword>
<evidence type="ECO:0000313" key="4">
    <source>
        <dbReference type="Proteomes" id="UP001597214"/>
    </source>
</evidence>
<dbReference type="RefSeq" id="WP_377930003.1">
    <property type="nucleotide sequence ID" value="NZ_JBHUEM010000046.1"/>
</dbReference>
<comment type="subcellular location">
    <subcellularLocation>
        <location evidence="1">Cell membrane</location>
        <topology evidence="1">Multi-pass membrane protein</topology>
    </subcellularLocation>
    <text evidence="1">Localizes to the sporulation septum and to the second division site within the mother cell. Before the start of engulfment localizes to the septal midpoint, then spreads throughout the septum prior to becoming enriched at the leading edge of the engulfing membrane, where it remains until the completion of membrane migration. Some remain partially trapped at the septum during engulfment and upon completion of engulfment become dispersed in the outer forespore membrane. Localization of the MPD complex to the septal membrane is dependent on SpoIIB.</text>
</comment>
<feature type="transmembrane region" description="Helical" evidence="2">
    <location>
        <begin position="140"/>
        <end position="164"/>
    </location>
</feature>